<protein>
    <submittedName>
        <fullName evidence="1">Uncharacterized protein</fullName>
    </submittedName>
</protein>
<keyword evidence="2" id="KW-1185">Reference proteome</keyword>
<evidence type="ECO:0000313" key="1">
    <source>
        <dbReference type="EMBL" id="MCI41501.1"/>
    </source>
</evidence>
<proteinExistence type="predicted"/>
<name>A0A392RXZ4_9FABA</name>
<reference evidence="1 2" key="1">
    <citation type="journal article" date="2018" name="Front. Plant Sci.">
        <title>Red Clover (Trifolium pratense) and Zigzag Clover (T. medium) - A Picture of Genomic Similarities and Differences.</title>
        <authorList>
            <person name="Dluhosova J."/>
            <person name="Istvanek J."/>
            <person name="Nedelnik J."/>
            <person name="Repkova J."/>
        </authorList>
    </citation>
    <scope>NUCLEOTIDE SEQUENCE [LARGE SCALE GENOMIC DNA]</scope>
    <source>
        <strain evidence="2">cv. 10/8</strain>
        <tissue evidence="1">Leaf</tissue>
    </source>
</reference>
<feature type="non-terminal residue" evidence="1">
    <location>
        <position position="35"/>
    </location>
</feature>
<sequence length="35" mass="4033">MLSSRAVILRPYCCRVSLVLLRTVIRLAISSRVMR</sequence>
<accession>A0A392RXZ4</accession>
<dbReference type="EMBL" id="LXQA010293046">
    <property type="protein sequence ID" value="MCI41501.1"/>
    <property type="molecule type" value="Genomic_DNA"/>
</dbReference>
<evidence type="ECO:0000313" key="2">
    <source>
        <dbReference type="Proteomes" id="UP000265520"/>
    </source>
</evidence>
<comment type="caution">
    <text evidence="1">The sequence shown here is derived from an EMBL/GenBank/DDBJ whole genome shotgun (WGS) entry which is preliminary data.</text>
</comment>
<dbReference type="Proteomes" id="UP000265520">
    <property type="component" value="Unassembled WGS sequence"/>
</dbReference>
<organism evidence="1 2">
    <name type="scientific">Trifolium medium</name>
    <dbReference type="NCBI Taxonomy" id="97028"/>
    <lineage>
        <taxon>Eukaryota</taxon>
        <taxon>Viridiplantae</taxon>
        <taxon>Streptophyta</taxon>
        <taxon>Embryophyta</taxon>
        <taxon>Tracheophyta</taxon>
        <taxon>Spermatophyta</taxon>
        <taxon>Magnoliopsida</taxon>
        <taxon>eudicotyledons</taxon>
        <taxon>Gunneridae</taxon>
        <taxon>Pentapetalae</taxon>
        <taxon>rosids</taxon>
        <taxon>fabids</taxon>
        <taxon>Fabales</taxon>
        <taxon>Fabaceae</taxon>
        <taxon>Papilionoideae</taxon>
        <taxon>50 kb inversion clade</taxon>
        <taxon>NPAAA clade</taxon>
        <taxon>Hologalegina</taxon>
        <taxon>IRL clade</taxon>
        <taxon>Trifolieae</taxon>
        <taxon>Trifolium</taxon>
    </lineage>
</organism>
<dbReference type="AlphaFoldDB" id="A0A392RXZ4"/>